<dbReference type="InterPro" id="IPR032198">
    <property type="entry name" value="E2F_CC-MB"/>
</dbReference>
<feature type="compositionally biased region" description="Low complexity" evidence="6">
    <location>
        <begin position="345"/>
        <end position="362"/>
    </location>
</feature>
<feature type="region of interest" description="Disordered" evidence="6">
    <location>
        <begin position="252"/>
        <end position="271"/>
    </location>
</feature>
<organism evidence="8 9">
    <name type="scientific">Volvox africanus</name>
    <dbReference type="NCBI Taxonomy" id="51714"/>
    <lineage>
        <taxon>Eukaryota</taxon>
        <taxon>Viridiplantae</taxon>
        <taxon>Chlorophyta</taxon>
        <taxon>core chlorophytes</taxon>
        <taxon>Chlorophyceae</taxon>
        <taxon>CS clade</taxon>
        <taxon>Chlamydomonadales</taxon>
        <taxon>Volvocaceae</taxon>
        <taxon>Volvox</taxon>
    </lineage>
</organism>
<gene>
    <name evidence="8" type="ORF">VaNZ11_002537</name>
</gene>
<feature type="region of interest" description="Disordered" evidence="6">
    <location>
        <begin position="26"/>
        <end position="108"/>
    </location>
</feature>
<comment type="caution">
    <text evidence="8">The sequence shown here is derived from an EMBL/GenBank/DDBJ whole genome shotgun (WGS) entry which is preliminary data.</text>
</comment>
<feature type="region of interest" description="Disordered" evidence="6">
    <location>
        <begin position="345"/>
        <end position="367"/>
    </location>
</feature>
<evidence type="ECO:0000256" key="5">
    <source>
        <dbReference type="RuleBase" id="RU003796"/>
    </source>
</evidence>
<evidence type="ECO:0000256" key="2">
    <source>
        <dbReference type="ARBA" id="ARBA00023015"/>
    </source>
</evidence>
<evidence type="ECO:0000313" key="9">
    <source>
        <dbReference type="Proteomes" id="UP001165090"/>
    </source>
</evidence>
<dbReference type="Proteomes" id="UP001165090">
    <property type="component" value="Unassembled WGS sequence"/>
</dbReference>
<accession>A0ABQ5RS29</accession>
<dbReference type="InterPro" id="IPR015633">
    <property type="entry name" value="E2F"/>
</dbReference>
<dbReference type="Gene3D" id="1.10.10.10">
    <property type="entry name" value="Winged helix-like DNA-binding domain superfamily/Winged helix DNA-binding domain"/>
    <property type="match status" value="1"/>
</dbReference>
<feature type="compositionally biased region" description="Basic and acidic residues" evidence="6">
    <location>
        <begin position="259"/>
        <end position="271"/>
    </location>
</feature>
<dbReference type="CDD" id="cd14660">
    <property type="entry name" value="E2F_DD"/>
    <property type="match status" value="1"/>
</dbReference>
<dbReference type="InterPro" id="IPR036390">
    <property type="entry name" value="WH_DNA-bd_sf"/>
</dbReference>
<sequence>MEGRHQKRPNSAEDVYEVPAKRQALGHNVYSQVAGHGIPDDDEDYEPRMHHHHDNLQDDQEQSSYGGGDDDGDDDPQSTSEQQTPSRSVKRKSGRAAGSPGSLTSGCRHDCSLGMLTKKFLTLIDNATDGVLDLNRAAETLKVQKRRIYDITNVLEGVGLIEKKSKNNIRWKGASASGDREAEPEAARLRQDMKALEDQEHNLDEHLRLMSTAIQTLSDNPINKPRLYVTDEDVTSLPCFANDTIFAVKAPPGTTLEVPDPREAGDPRDGQMRYRIVLRSTRGPIDVYLVQHTNNVGTTSQQGAVPSASAEPAGSTVGPAGAGGSASAAGAGGAAATVGRAASGTGAAAAGAGGSSAPPTAVKSEVAASGRTPGNALMGQGSPAFPYSLPGASPLSAVAAANGTSSFFNSVLNSPTGVGAVDPLTMAALGVASPSLAGRVSGTVGVNEMDPAAWYDGSHDPPLMSTFYQEDDENFFTAPL</sequence>
<proteinExistence type="inferred from homology"/>
<evidence type="ECO:0000259" key="7">
    <source>
        <dbReference type="SMART" id="SM01372"/>
    </source>
</evidence>
<dbReference type="InterPro" id="IPR037241">
    <property type="entry name" value="E2F-DP_heterodim"/>
</dbReference>
<dbReference type="SUPFAM" id="SSF144074">
    <property type="entry name" value="E2F-DP heterodimerization region"/>
    <property type="match status" value="1"/>
</dbReference>
<protein>
    <recommendedName>
        <fullName evidence="7">E2F/DP family winged-helix DNA-binding domain-containing protein</fullName>
    </recommendedName>
</protein>
<dbReference type="SMART" id="SM01372">
    <property type="entry name" value="E2F_TDP"/>
    <property type="match status" value="1"/>
</dbReference>
<evidence type="ECO:0000313" key="8">
    <source>
        <dbReference type="EMBL" id="GLI60391.1"/>
    </source>
</evidence>
<keyword evidence="3 5" id="KW-0238">DNA-binding</keyword>
<comment type="similarity">
    <text evidence="1 5">Belongs to the E2F/DP family.</text>
</comment>
<feature type="domain" description="E2F/DP family winged-helix DNA-binding" evidence="7">
    <location>
        <begin position="108"/>
        <end position="173"/>
    </location>
</feature>
<dbReference type="PANTHER" id="PTHR12081">
    <property type="entry name" value="TRANSCRIPTION FACTOR E2F"/>
    <property type="match status" value="1"/>
</dbReference>
<dbReference type="SUPFAM" id="SSF46785">
    <property type="entry name" value="Winged helix' DNA-binding domain"/>
    <property type="match status" value="1"/>
</dbReference>
<feature type="compositionally biased region" description="Low complexity" evidence="6">
    <location>
        <begin position="312"/>
        <end position="331"/>
    </location>
</feature>
<feature type="region of interest" description="Disordered" evidence="6">
    <location>
        <begin position="1"/>
        <end position="20"/>
    </location>
</feature>
<dbReference type="EMBL" id="BSDZ01000008">
    <property type="protein sequence ID" value="GLI60391.1"/>
    <property type="molecule type" value="Genomic_DNA"/>
</dbReference>
<keyword evidence="9" id="KW-1185">Reference proteome</keyword>
<evidence type="ECO:0000256" key="4">
    <source>
        <dbReference type="ARBA" id="ARBA00023163"/>
    </source>
</evidence>
<dbReference type="PANTHER" id="PTHR12081:SF18">
    <property type="entry name" value="TRANSCRIPTION FACTOR E2F2-RELATED"/>
    <property type="match status" value="1"/>
</dbReference>
<dbReference type="InterPro" id="IPR036388">
    <property type="entry name" value="WH-like_DNA-bd_sf"/>
</dbReference>
<reference evidence="8 9" key="1">
    <citation type="journal article" date="2023" name="IScience">
        <title>Expanded male sex-determining region conserved during the evolution of homothallism in the green alga Volvox.</title>
        <authorList>
            <person name="Yamamoto K."/>
            <person name="Matsuzaki R."/>
            <person name="Mahakham W."/>
            <person name="Heman W."/>
            <person name="Sekimoto H."/>
            <person name="Kawachi M."/>
            <person name="Minakuchi Y."/>
            <person name="Toyoda A."/>
            <person name="Nozaki H."/>
        </authorList>
    </citation>
    <scope>NUCLEOTIDE SEQUENCE [LARGE SCALE GENOMIC DNA]</scope>
    <source>
        <strain evidence="8 9">NIES-4468</strain>
    </source>
</reference>
<dbReference type="Gene3D" id="6.10.250.540">
    <property type="match status" value="1"/>
</dbReference>
<dbReference type="Pfam" id="PF02319">
    <property type="entry name" value="WHD_E2F_TDP"/>
    <property type="match status" value="1"/>
</dbReference>
<feature type="region of interest" description="Disordered" evidence="6">
    <location>
        <begin position="298"/>
        <end position="331"/>
    </location>
</feature>
<keyword evidence="2 5" id="KW-0805">Transcription regulation</keyword>
<dbReference type="InterPro" id="IPR003316">
    <property type="entry name" value="E2F_WHTH_DNA-bd_dom"/>
</dbReference>
<keyword evidence="4 5" id="KW-0804">Transcription</keyword>
<name>A0ABQ5RS29_9CHLO</name>
<comment type="subcellular location">
    <subcellularLocation>
        <location evidence="5">Nucleus</location>
    </subcellularLocation>
</comment>
<evidence type="ECO:0000256" key="3">
    <source>
        <dbReference type="ARBA" id="ARBA00023125"/>
    </source>
</evidence>
<keyword evidence="5" id="KW-0539">Nucleus</keyword>
<evidence type="ECO:0000256" key="1">
    <source>
        <dbReference type="ARBA" id="ARBA00010940"/>
    </source>
</evidence>
<dbReference type="Pfam" id="PF16421">
    <property type="entry name" value="E2F_CC-MB"/>
    <property type="match status" value="1"/>
</dbReference>
<evidence type="ECO:0000256" key="6">
    <source>
        <dbReference type="SAM" id="MobiDB-lite"/>
    </source>
</evidence>